<dbReference type="Proteomes" id="UP000199584">
    <property type="component" value="Unassembled WGS sequence"/>
</dbReference>
<dbReference type="GO" id="GO:0019843">
    <property type="term" value="F:rRNA binding"/>
    <property type="evidence" value="ECO:0007669"/>
    <property type="project" value="UniProtKB-KW"/>
</dbReference>
<dbReference type="PANTHER" id="PTHR32120:SF11">
    <property type="entry name" value="SMALL RIBOSOMAL SUBUNIT BIOGENESIS GTPASE RSGA 1, MITOCHONDRIAL-RELATED"/>
    <property type="match status" value="1"/>
</dbReference>
<keyword evidence="6 10" id="KW-0378">Hydrolase</keyword>
<evidence type="ECO:0000313" key="13">
    <source>
        <dbReference type="EMBL" id="SFR05467.1"/>
    </source>
</evidence>
<evidence type="ECO:0000259" key="12">
    <source>
        <dbReference type="PROSITE" id="PS51721"/>
    </source>
</evidence>
<reference evidence="14" key="1">
    <citation type="submission" date="2016-10" db="EMBL/GenBank/DDBJ databases">
        <authorList>
            <person name="Varghese N."/>
            <person name="Submissions S."/>
        </authorList>
    </citation>
    <scope>NUCLEOTIDE SEQUENCE [LARGE SCALE GENOMIC DNA]</scope>
    <source>
        <strain evidence="14">DSM 3669</strain>
    </source>
</reference>
<gene>
    <name evidence="10" type="primary">rsgA</name>
    <name evidence="13" type="ORF">SAMN05660706_11229</name>
</gene>
<evidence type="ECO:0000256" key="3">
    <source>
        <dbReference type="ARBA" id="ARBA00022723"/>
    </source>
</evidence>
<evidence type="ECO:0000256" key="10">
    <source>
        <dbReference type="HAMAP-Rule" id="MF_01820"/>
    </source>
</evidence>
<dbReference type="STRING" id="39060.SAMN05660706_11229"/>
<comment type="function">
    <text evidence="10">One of several proteins that assist in the late maturation steps of the functional core of the 30S ribosomal subunit. Helps release RbfA from mature subunits. May play a role in the assembly of ribosomal proteins into the subunit. Circularly permuted GTPase that catalyzes slow GTP hydrolysis, GTPase activity is stimulated by the 30S ribosomal subunit.</text>
</comment>
<comment type="cofactor">
    <cofactor evidence="10">
        <name>Zn(2+)</name>
        <dbReference type="ChEBI" id="CHEBI:29105"/>
    </cofactor>
    <text evidence="10">Binds 1 zinc ion per subunit.</text>
</comment>
<dbReference type="InterPro" id="IPR030378">
    <property type="entry name" value="G_CP_dom"/>
</dbReference>
<protein>
    <recommendedName>
        <fullName evidence="10">Small ribosomal subunit biogenesis GTPase RsgA</fullName>
        <ecNumber evidence="10">3.6.1.-</ecNumber>
    </recommendedName>
</protein>
<proteinExistence type="inferred from homology"/>
<dbReference type="Pfam" id="PF03193">
    <property type="entry name" value="RsgA_GTPase"/>
    <property type="match status" value="1"/>
</dbReference>
<keyword evidence="8 10" id="KW-0694">RNA-binding</keyword>
<organism evidence="13 14">
    <name type="scientific">Desulfoscipio geothermicus DSM 3669</name>
    <dbReference type="NCBI Taxonomy" id="1121426"/>
    <lineage>
        <taxon>Bacteria</taxon>
        <taxon>Bacillati</taxon>
        <taxon>Bacillota</taxon>
        <taxon>Clostridia</taxon>
        <taxon>Eubacteriales</taxon>
        <taxon>Desulfallaceae</taxon>
        <taxon>Desulfoscipio</taxon>
    </lineage>
</organism>
<feature type="binding site" evidence="10">
    <location>
        <position position="256"/>
    </location>
    <ligand>
        <name>Zn(2+)</name>
        <dbReference type="ChEBI" id="CHEBI:29105"/>
    </ligand>
</feature>
<dbReference type="Gene3D" id="1.10.40.50">
    <property type="entry name" value="Probable gtpase engc, domain 3"/>
    <property type="match status" value="1"/>
</dbReference>
<evidence type="ECO:0000256" key="9">
    <source>
        <dbReference type="ARBA" id="ARBA00023134"/>
    </source>
</evidence>
<dbReference type="CDD" id="cd01854">
    <property type="entry name" value="YjeQ_EngC"/>
    <property type="match status" value="1"/>
</dbReference>
<dbReference type="GO" id="GO:0005525">
    <property type="term" value="F:GTP binding"/>
    <property type="evidence" value="ECO:0007669"/>
    <property type="project" value="UniProtKB-UniRule"/>
</dbReference>
<evidence type="ECO:0000256" key="7">
    <source>
        <dbReference type="ARBA" id="ARBA00022833"/>
    </source>
</evidence>
<dbReference type="EMBL" id="FOYM01000012">
    <property type="protein sequence ID" value="SFR05467.1"/>
    <property type="molecule type" value="Genomic_DNA"/>
</dbReference>
<evidence type="ECO:0000256" key="1">
    <source>
        <dbReference type="ARBA" id="ARBA00022490"/>
    </source>
</evidence>
<feature type="domain" description="EngC GTPase" evidence="11">
    <location>
        <begin position="71"/>
        <end position="217"/>
    </location>
</feature>
<dbReference type="GO" id="GO:0046872">
    <property type="term" value="F:metal ion binding"/>
    <property type="evidence" value="ECO:0007669"/>
    <property type="project" value="UniProtKB-KW"/>
</dbReference>
<dbReference type="SUPFAM" id="SSF52540">
    <property type="entry name" value="P-loop containing nucleoside triphosphate hydrolases"/>
    <property type="match status" value="1"/>
</dbReference>
<dbReference type="SUPFAM" id="SSF50249">
    <property type="entry name" value="Nucleic acid-binding proteins"/>
    <property type="match status" value="1"/>
</dbReference>
<dbReference type="PROSITE" id="PS51721">
    <property type="entry name" value="G_CP"/>
    <property type="match status" value="1"/>
</dbReference>
<evidence type="ECO:0000256" key="2">
    <source>
        <dbReference type="ARBA" id="ARBA00022517"/>
    </source>
</evidence>
<dbReference type="GO" id="GO:0003924">
    <property type="term" value="F:GTPase activity"/>
    <property type="evidence" value="ECO:0007669"/>
    <property type="project" value="UniProtKB-UniRule"/>
</dbReference>
<keyword evidence="2 10" id="KW-0690">Ribosome biogenesis</keyword>
<feature type="binding site" evidence="10">
    <location>
        <position position="243"/>
    </location>
    <ligand>
        <name>Zn(2+)</name>
        <dbReference type="ChEBI" id="CHEBI:29105"/>
    </ligand>
</feature>
<dbReference type="PANTHER" id="PTHR32120">
    <property type="entry name" value="SMALL RIBOSOMAL SUBUNIT BIOGENESIS GTPASE RSGA"/>
    <property type="match status" value="1"/>
</dbReference>
<keyword evidence="5 10" id="KW-0547">Nucleotide-binding</keyword>
<comment type="subcellular location">
    <subcellularLocation>
        <location evidence="10">Cytoplasm</location>
    </subcellularLocation>
</comment>
<name>A0A1I6DJA3_9FIRM</name>
<dbReference type="EC" id="3.6.1.-" evidence="10"/>
<dbReference type="PROSITE" id="PS50936">
    <property type="entry name" value="ENGC_GTPASE"/>
    <property type="match status" value="1"/>
</dbReference>
<keyword evidence="3 10" id="KW-0479">Metal-binding</keyword>
<dbReference type="GO" id="GO:0005737">
    <property type="term" value="C:cytoplasm"/>
    <property type="evidence" value="ECO:0007669"/>
    <property type="project" value="UniProtKB-SubCell"/>
</dbReference>
<dbReference type="GO" id="GO:0042274">
    <property type="term" value="P:ribosomal small subunit biogenesis"/>
    <property type="evidence" value="ECO:0007669"/>
    <property type="project" value="UniProtKB-UniRule"/>
</dbReference>
<dbReference type="InterPro" id="IPR012340">
    <property type="entry name" value="NA-bd_OB-fold"/>
</dbReference>
<evidence type="ECO:0000256" key="4">
    <source>
        <dbReference type="ARBA" id="ARBA00022730"/>
    </source>
</evidence>
<dbReference type="NCBIfam" id="TIGR00157">
    <property type="entry name" value="ribosome small subunit-dependent GTPase A"/>
    <property type="match status" value="1"/>
</dbReference>
<dbReference type="Gene3D" id="3.40.50.300">
    <property type="entry name" value="P-loop containing nucleotide triphosphate hydrolases"/>
    <property type="match status" value="1"/>
</dbReference>
<dbReference type="Gene3D" id="2.40.50.140">
    <property type="entry name" value="Nucleic acid-binding proteins"/>
    <property type="match status" value="1"/>
</dbReference>
<dbReference type="InterPro" id="IPR010914">
    <property type="entry name" value="RsgA_GTPase_dom"/>
</dbReference>
<evidence type="ECO:0000259" key="11">
    <source>
        <dbReference type="PROSITE" id="PS50936"/>
    </source>
</evidence>
<evidence type="ECO:0000256" key="8">
    <source>
        <dbReference type="ARBA" id="ARBA00022884"/>
    </source>
</evidence>
<accession>A0A1I6DJA3</accession>
<dbReference type="InterPro" id="IPR027417">
    <property type="entry name" value="P-loop_NTPase"/>
</dbReference>
<keyword evidence="14" id="KW-1185">Reference proteome</keyword>
<dbReference type="InterPro" id="IPR004881">
    <property type="entry name" value="Ribosome_biogen_GTPase_RsgA"/>
</dbReference>
<evidence type="ECO:0000256" key="5">
    <source>
        <dbReference type="ARBA" id="ARBA00022741"/>
    </source>
</evidence>
<dbReference type="HAMAP" id="MF_01820">
    <property type="entry name" value="GTPase_RsgA"/>
    <property type="match status" value="1"/>
</dbReference>
<feature type="binding site" evidence="10">
    <location>
        <position position="250"/>
    </location>
    <ligand>
        <name>Zn(2+)</name>
        <dbReference type="ChEBI" id="CHEBI:29105"/>
    </ligand>
</feature>
<comment type="similarity">
    <text evidence="10">Belongs to the TRAFAC class YlqF/YawG GTPase family. RsgA subfamily.</text>
</comment>
<sequence length="289" mass="31784">MEGTIIKAYGGFYFVRVAEEIYRCAIRGKIRRQLGQALVGDRVRVQPVNAQEGVVEEILPRRTELIRPPVANVEQAVIVFAVKHPDPNLALLDRFLVQAQAAGVAPVICFNKIDLADAAELNIVNHYKPAGHPIVRVSAKTGINLDDLREILRGRITVLAGPSGVGKSSLLNALQPGLGLETGGISRKLKRGRHTTRHVELIPLAGGGLVADTPGFSSMFLPPMRREELAGYFPEFGVYEPQCRFAGCLHHREPGCAVKEAVVQGQISSLRYQHYLDLLTEVIEAERRY</sequence>
<dbReference type="Pfam" id="PF16745">
    <property type="entry name" value="RsgA_N"/>
    <property type="match status" value="1"/>
</dbReference>
<dbReference type="CDD" id="cd04466">
    <property type="entry name" value="S1_YloQ_GTPase"/>
    <property type="match status" value="1"/>
</dbReference>
<keyword evidence="4 10" id="KW-0699">rRNA-binding</keyword>
<evidence type="ECO:0000313" key="14">
    <source>
        <dbReference type="Proteomes" id="UP000199584"/>
    </source>
</evidence>
<comment type="subunit">
    <text evidence="10">Monomer. Associates with 30S ribosomal subunit, binds 16S rRNA.</text>
</comment>
<keyword evidence="1 10" id="KW-0963">Cytoplasm</keyword>
<dbReference type="OrthoDB" id="9809485at2"/>
<feature type="domain" description="CP-type G" evidence="12">
    <location>
        <begin position="62"/>
        <end position="219"/>
    </location>
</feature>
<feature type="binding site" evidence="10">
    <location>
        <begin position="111"/>
        <end position="114"/>
    </location>
    <ligand>
        <name>GTP</name>
        <dbReference type="ChEBI" id="CHEBI:37565"/>
    </ligand>
</feature>
<dbReference type="RefSeq" id="WP_092483075.1">
    <property type="nucleotide sequence ID" value="NZ_FOYM01000012.1"/>
</dbReference>
<feature type="binding site" evidence="10">
    <location>
        <begin position="161"/>
        <end position="169"/>
    </location>
    <ligand>
        <name>GTP</name>
        <dbReference type="ChEBI" id="CHEBI:37565"/>
    </ligand>
</feature>
<feature type="binding site" evidence="10">
    <location>
        <position position="248"/>
    </location>
    <ligand>
        <name>Zn(2+)</name>
        <dbReference type="ChEBI" id="CHEBI:29105"/>
    </ligand>
</feature>
<dbReference type="AlphaFoldDB" id="A0A1I6DJA3"/>
<keyword evidence="7 10" id="KW-0862">Zinc</keyword>
<evidence type="ECO:0000256" key="6">
    <source>
        <dbReference type="ARBA" id="ARBA00022801"/>
    </source>
</evidence>
<dbReference type="InterPro" id="IPR031944">
    <property type="entry name" value="RsgA_N"/>
</dbReference>
<keyword evidence="9 10" id="KW-0342">GTP-binding</keyword>